<dbReference type="RefSeq" id="WP_244349290.1">
    <property type="nucleotide sequence ID" value="NZ_JAFIRA010000006.1"/>
</dbReference>
<accession>A0ABT0C9N3</accession>
<comment type="caution">
    <text evidence="2">The sequence shown here is derived from an EMBL/GenBank/DDBJ whole genome shotgun (WGS) entry which is preliminary data.</text>
</comment>
<feature type="domain" description="Polysaccharide pyruvyl transferase" evidence="1">
    <location>
        <begin position="69"/>
        <end position="213"/>
    </location>
</feature>
<keyword evidence="3" id="KW-1185">Reference proteome</keyword>
<organism evidence="2 3">
    <name type="scientific">Thermostichus vulcanus str. 'Rupite'</name>
    <dbReference type="NCBI Taxonomy" id="2813851"/>
    <lineage>
        <taxon>Bacteria</taxon>
        <taxon>Bacillati</taxon>
        <taxon>Cyanobacteriota</taxon>
        <taxon>Cyanophyceae</taxon>
        <taxon>Thermostichales</taxon>
        <taxon>Thermostichaceae</taxon>
        <taxon>Thermostichus</taxon>
    </lineage>
</organism>
<reference evidence="2" key="1">
    <citation type="submission" date="2021-02" db="EMBL/GenBank/DDBJ databases">
        <title>The CRISPR/cas machinery reduction and long-range gene transfer in the hot spring cyanobacterium Synechococcus.</title>
        <authorList>
            <person name="Dvorak P."/>
            <person name="Jahodarova E."/>
            <person name="Hasler P."/>
            <person name="Poulickova A."/>
        </authorList>
    </citation>
    <scope>NUCLEOTIDE SEQUENCE</scope>
    <source>
        <strain evidence="2">Rupite</strain>
    </source>
</reference>
<sequence>MSQTLSLYFWNPKRRRWKGRFGKNLPFYSRPNNFGDLLGPLIVERVLAQRGVTRKIRTTGDPDSANQSLLTVGSILHFAKNGDIIWGSGRNGKISSEEHRFSNLDVRMLRGPLTHVFLAERGVFAPKIFGDPGLLVGYLFPEYLALRNTRIHKITVIGNLNDRILNVQPTMLKSPTDSLSSILRRIAQSELVISSSLHGIVVAEAFGVPVRVLKSSAEPSFKYEDYFLGTGRSHYPSYETVQAAMDGQSPDPPEYSVSEMLAAFPYECFEDTSV</sequence>
<proteinExistence type="predicted"/>
<gene>
    <name evidence="2" type="ORF">JX360_03950</name>
</gene>
<evidence type="ECO:0000313" key="3">
    <source>
        <dbReference type="Proteomes" id="UP000830835"/>
    </source>
</evidence>
<dbReference type="Proteomes" id="UP000830835">
    <property type="component" value="Unassembled WGS sequence"/>
</dbReference>
<dbReference type="EMBL" id="JAFIRA010000006">
    <property type="protein sequence ID" value="MCJ2542065.1"/>
    <property type="molecule type" value="Genomic_DNA"/>
</dbReference>
<dbReference type="GO" id="GO:0016740">
    <property type="term" value="F:transferase activity"/>
    <property type="evidence" value="ECO:0007669"/>
    <property type="project" value="UniProtKB-KW"/>
</dbReference>
<keyword evidence="2" id="KW-0808">Transferase</keyword>
<dbReference type="Pfam" id="PF04230">
    <property type="entry name" value="PS_pyruv_trans"/>
    <property type="match status" value="1"/>
</dbReference>
<evidence type="ECO:0000313" key="2">
    <source>
        <dbReference type="EMBL" id="MCJ2542065.1"/>
    </source>
</evidence>
<protein>
    <submittedName>
        <fullName evidence="2">Polysaccharide pyruvyl transferase family protein</fullName>
    </submittedName>
</protein>
<name>A0ABT0C9N3_THEVL</name>
<dbReference type="InterPro" id="IPR007345">
    <property type="entry name" value="Polysacch_pyruvyl_Trfase"/>
</dbReference>
<evidence type="ECO:0000259" key="1">
    <source>
        <dbReference type="Pfam" id="PF04230"/>
    </source>
</evidence>